<sequence>MERSRWGVEVYYNEDGGIEILVDAVVRVLVRRLLETYWRRYFVIWL</sequence>
<protein>
    <submittedName>
        <fullName evidence="1">Uncharacterized protein</fullName>
    </submittedName>
</protein>
<proteinExistence type="predicted"/>
<dbReference type="Proteomes" id="UP000236291">
    <property type="component" value="Unassembled WGS sequence"/>
</dbReference>
<gene>
    <name evidence="1" type="ORF">L195_g046499</name>
</gene>
<dbReference type="EMBL" id="ASHM01062629">
    <property type="protein sequence ID" value="PNX90375.1"/>
    <property type="molecule type" value="Genomic_DNA"/>
</dbReference>
<evidence type="ECO:0000313" key="1">
    <source>
        <dbReference type="EMBL" id="PNX90375.1"/>
    </source>
</evidence>
<accession>A0A2K3MHV6</accession>
<reference evidence="1 2" key="1">
    <citation type="journal article" date="2014" name="Am. J. Bot.">
        <title>Genome assembly and annotation for red clover (Trifolium pratense; Fabaceae).</title>
        <authorList>
            <person name="Istvanek J."/>
            <person name="Jaros M."/>
            <person name="Krenek A."/>
            <person name="Repkova J."/>
        </authorList>
    </citation>
    <scope>NUCLEOTIDE SEQUENCE [LARGE SCALE GENOMIC DNA]</scope>
    <source>
        <strain evidence="2">cv. Tatra</strain>
        <tissue evidence="1">Young leaves</tissue>
    </source>
</reference>
<reference evidence="1 2" key="2">
    <citation type="journal article" date="2017" name="Front. Plant Sci.">
        <title>Gene Classification and Mining of Molecular Markers Useful in Red Clover (Trifolium pratense) Breeding.</title>
        <authorList>
            <person name="Istvanek J."/>
            <person name="Dluhosova J."/>
            <person name="Dluhos P."/>
            <person name="Patkova L."/>
            <person name="Nedelnik J."/>
            <person name="Repkova J."/>
        </authorList>
    </citation>
    <scope>NUCLEOTIDE SEQUENCE [LARGE SCALE GENOMIC DNA]</scope>
    <source>
        <strain evidence="2">cv. Tatra</strain>
        <tissue evidence="1">Young leaves</tissue>
    </source>
</reference>
<organism evidence="1 2">
    <name type="scientific">Trifolium pratense</name>
    <name type="common">Red clover</name>
    <dbReference type="NCBI Taxonomy" id="57577"/>
    <lineage>
        <taxon>Eukaryota</taxon>
        <taxon>Viridiplantae</taxon>
        <taxon>Streptophyta</taxon>
        <taxon>Embryophyta</taxon>
        <taxon>Tracheophyta</taxon>
        <taxon>Spermatophyta</taxon>
        <taxon>Magnoliopsida</taxon>
        <taxon>eudicotyledons</taxon>
        <taxon>Gunneridae</taxon>
        <taxon>Pentapetalae</taxon>
        <taxon>rosids</taxon>
        <taxon>fabids</taxon>
        <taxon>Fabales</taxon>
        <taxon>Fabaceae</taxon>
        <taxon>Papilionoideae</taxon>
        <taxon>50 kb inversion clade</taxon>
        <taxon>NPAAA clade</taxon>
        <taxon>Hologalegina</taxon>
        <taxon>IRL clade</taxon>
        <taxon>Trifolieae</taxon>
        <taxon>Trifolium</taxon>
    </lineage>
</organism>
<dbReference type="AlphaFoldDB" id="A0A2K3MHV6"/>
<name>A0A2K3MHV6_TRIPR</name>
<comment type="caution">
    <text evidence="1">The sequence shown here is derived from an EMBL/GenBank/DDBJ whole genome shotgun (WGS) entry which is preliminary data.</text>
</comment>
<evidence type="ECO:0000313" key="2">
    <source>
        <dbReference type="Proteomes" id="UP000236291"/>
    </source>
</evidence>